<protein>
    <submittedName>
        <fullName evidence="8">Molecular chaperone DnaJ</fullName>
    </submittedName>
</protein>
<evidence type="ECO:0000256" key="1">
    <source>
        <dbReference type="ARBA" id="ARBA00004167"/>
    </source>
</evidence>
<evidence type="ECO:0000259" key="7">
    <source>
        <dbReference type="PROSITE" id="PS50076"/>
    </source>
</evidence>
<dbReference type="EMBL" id="RZNJ01000007">
    <property type="protein sequence ID" value="RUT28600.1"/>
    <property type="molecule type" value="Genomic_DNA"/>
</dbReference>
<dbReference type="PANTHER" id="PTHR12763">
    <property type="match status" value="1"/>
</dbReference>
<feature type="domain" description="J" evidence="7">
    <location>
        <begin position="184"/>
        <end position="237"/>
    </location>
</feature>
<proteinExistence type="inferred from homology"/>
<gene>
    <name evidence="8" type="ORF">EMQ25_16655</name>
</gene>
<organism evidence="8 9">
    <name type="scientific">Arsenicitalea aurantiaca</name>
    <dbReference type="NCBI Taxonomy" id="1783274"/>
    <lineage>
        <taxon>Bacteria</taxon>
        <taxon>Pseudomonadati</taxon>
        <taxon>Pseudomonadota</taxon>
        <taxon>Alphaproteobacteria</taxon>
        <taxon>Hyphomicrobiales</taxon>
        <taxon>Devosiaceae</taxon>
        <taxon>Arsenicitalea</taxon>
    </lineage>
</organism>
<feature type="transmembrane region" description="Helical" evidence="6">
    <location>
        <begin position="35"/>
        <end position="68"/>
    </location>
</feature>
<keyword evidence="4 6" id="KW-0472">Membrane</keyword>
<accession>A0A433X3G2</accession>
<keyword evidence="9" id="KW-1185">Reference proteome</keyword>
<dbReference type="SUPFAM" id="SSF46565">
    <property type="entry name" value="Chaperone J-domain"/>
    <property type="match status" value="1"/>
</dbReference>
<dbReference type="Pfam" id="PF00226">
    <property type="entry name" value="DnaJ"/>
    <property type="match status" value="1"/>
</dbReference>
<keyword evidence="3 6" id="KW-1133">Transmembrane helix</keyword>
<dbReference type="Proteomes" id="UP000281547">
    <property type="component" value="Unassembled WGS sequence"/>
</dbReference>
<comment type="subcellular location">
    <subcellularLocation>
        <location evidence="1">Membrane</location>
        <topology evidence="1">Single-pass membrane protein</topology>
    </subcellularLocation>
</comment>
<evidence type="ECO:0000256" key="6">
    <source>
        <dbReference type="SAM" id="Phobius"/>
    </source>
</evidence>
<name>A0A433X3G2_9HYPH</name>
<evidence type="ECO:0000256" key="2">
    <source>
        <dbReference type="ARBA" id="ARBA00022692"/>
    </source>
</evidence>
<sequence>MGYLLAASVGLFALYFIVRWIGKTDIRTLASSLRWIGGGVALFLGVILSIGGRAGIGSMLAFGGVALLRQAWQQRHNSKPLGVGSDTVSTVRSRYIRMQLDHDTGEVWGEIVAGSMKGTDLDALDEDGTRHFIEEITGDADSVSLLETYLDANRAGWREYLGRGDGEAGQTGTSGASGLMDRAQALEILGLSEGATAQQIREAHRSLMKKVHPDAGGSTFLAARINEAKDFLLADRS</sequence>
<evidence type="ECO:0000256" key="5">
    <source>
        <dbReference type="ARBA" id="ARBA00038105"/>
    </source>
</evidence>
<evidence type="ECO:0000256" key="3">
    <source>
        <dbReference type="ARBA" id="ARBA00022989"/>
    </source>
</evidence>
<dbReference type="InterPro" id="IPR036869">
    <property type="entry name" value="J_dom_sf"/>
</dbReference>
<reference evidence="8 9" key="1">
    <citation type="journal article" date="2016" name="Int. J. Syst. Evol. Microbiol.">
        <title>Arsenicitalea aurantiaca gen. nov., sp. nov., a new member of the family Hyphomicrobiaceae, isolated from high-arsenic sediment.</title>
        <authorList>
            <person name="Mu Y."/>
            <person name="Zhou L."/>
            <person name="Zeng X.C."/>
            <person name="Liu L."/>
            <person name="Pan Y."/>
            <person name="Chen X."/>
            <person name="Wang J."/>
            <person name="Li S."/>
            <person name="Li W.J."/>
            <person name="Wang Y."/>
        </authorList>
    </citation>
    <scope>NUCLEOTIDE SEQUENCE [LARGE SCALE GENOMIC DNA]</scope>
    <source>
        <strain evidence="8 9">42-50</strain>
    </source>
</reference>
<comment type="caution">
    <text evidence="8">The sequence shown here is derived from an EMBL/GenBank/DDBJ whole genome shotgun (WGS) entry which is preliminary data.</text>
</comment>
<evidence type="ECO:0000313" key="9">
    <source>
        <dbReference type="Proteomes" id="UP000281547"/>
    </source>
</evidence>
<dbReference type="OrthoDB" id="9811070at2"/>
<evidence type="ECO:0000256" key="4">
    <source>
        <dbReference type="ARBA" id="ARBA00023136"/>
    </source>
</evidence>
<dbReference type="Gene3D" id="1.10.287.110">
    <property type="entry name" value="DnaJ domain"/>
    <property type="match status" value="1"/>
</dbReference>
<dbReference type="AlphaFoldDB" id="A0A433X3G2"/>
<dbReference type="RefSeq" id="WP_127189735.1">
    <property type="nucleotide sequence ID" value="NZ_RZNJ01000007.1"/>
</dbReference>
<dbReference type="PROSITE" id="PS50076">
    <property type="entry name" value="DNAJ_2"/>
    <property type="match status" value="1"/>
</dbReference>
<dbReference type="CDD" id="cd06257">
    <property type="entry name" value="DnaJ"/>
    <property type="match status" value="1"/>
</dbReference>
<comment type="similarity">
    <text evidence="5">Belongs to the TIM14 family.</text>
</comment>
<dbReference type="GO" id="GO:0016020">
    <property type="term" value="C:membrane"/>
    <property type="evidence" value="ECO:0007669"/>
    <property type="project" value="UniProtKB-SubCell"/>
</dbReference>
<dbReference type="InterPro" id="IPR001623">
    <property type="entry name" value="DnaJ_domain"/>
</dbReference>
<dbReference type="SMART" id="SM00271">
    <property type="entry name" value="DnaJ"/>
    <property type="match status" value="1"/>
</dbReference>
<keyword evidence="2 6" id="KW-0812">Transmembrane</keyword>
<dbReference type="FunFam" id="1.10.287.110:FF:000001">
    <property type="entry name" value="Import inner membrane translocase subunit tim14"/>
    <property type="match status" value="1"/>
</dbReference>
<evidence type="ECO:0000313" key="8">
    <source>
        <dbReference type="EMBL" id="RUT28600.1"/>
    </source>
</evidence>
<dbReference type="PANTHER" id="PTHR12763:SF28">
    <property type="entry name" value="GEO10507P1-RELATED"/>
    <property type="match status" value="1"/>
</dbReference>